<evidence type="ECO:0000256" key="1">
    <source>
        <dbReference type="ARBA" id="ARBA00022741"/>
    </source>
</evidence>
<reference evidence="6 7" key="1">
    <citation type="submission" date="2019-03" db="EMBL/GenBank/DDBJ databases">
        <title>Genomic Encyclopedia of Type Strains, Phase IV (KMG-IV): sequencing the most valuable type-strain genomes for metagenomic binning, comparative biology and taxonomic classification.</title>
        <authorList>
            <person name="Goeker M."/>
        </authorList>
    </citation>
    <scope>NUCLEOTIDE SEQUENCE [LARGE SCALE GENOMIC DNA]</scope>
    <source>
        <strain evidence="6 7">DSM 29481</strain>
    </source>
</reference>
<keyword evidence="2" id="KW-0067">ATP-binding</keyword>
<dbReference type="InterPro" id="IPR027417">
    <property type="entry name" value="P-loop_NTPase"/>
</dbReference>
<dbReference type="GO" id="GO:0006302">
    <property type="term" value="P:double-strand break repair"/>
    <property type="evidence" value="ECO:0007669"/>
    <property type="project" value="TreeGrafter"/>
</dbReference>
<dbReference type="PROSITE" id="PS51194">
    <property type="entry name" value="HELICASE_CTER"/>
    <property type="match status" value="1"/>
</dbReference>
<dbReference type="SMART" id="SM00487">
    <property type="entry name" value="DEXDc"/>
    <property type="match status" value="1"/>
</dbReference>
<dbReference type="InterPro" id="IPR001650">
    <property type="entry name" value="Helicase_C-like"/>
</dbReference>
<dbReference type="PROSITE" id="PS51192">
    <property type="entry name" value="HELICASE_ATP_BIND_1"/>
    <property type="match status" value="1"/>
</dbReference>
<comment type="caution">
    <text evidence="6">The sequence shown here is derived from an EMBL/GenBank/DDBJ whole genome shotgun (WGS) entry which is preliminary data.</text>
</comment>
<dbReference type="Proteomes" id="UP000295773">
    <property type="component" value="Unassembled WGS sequence"/>
</dbReference>
<dbReference type="GO" id="GO:0006270">
    <property type="term" value="P:DNA replication initiation"/>
    <property type="evidence" value="ECO:0007669"/>
    <property type="project" value="TreeGrafter"/>
</dbReference>
<dbReference type="GO" id="GO:0043138">
    <property type="term" value="F:3'-5' DNA helicase activity"/>
    <property type="evidence" value="ECO:0007669"/>
    <property type="project" value="TreeGrafter"/>
</dbReference>
<dbReference type="Gene3D" id="3.40.50.300">
    <property type="entry name" value="P-loop containing nucleotide triphosphate hydrolases"/>
    <property type="match status" value="2"/>
</dbReference>
<proteinExistence type="predicted"/>
<evidence type="ECO:0000313" key="7">
    <source>
        <dbReference type="Proteomes" id="UP000295773"/>
    </source>
</evidence>
<dbReference type="SUPFAM" id="SSF52540">
    <property type="entry name" value="P-loop containing nucleoside triphosphate hydrolases"/>
    <property type="match status" value="1"/>
</dbReference>
<dbReference type="SMART" id="SM00490">
    <property type="entry name" value="HELICc"/>
    <property type="match status" value="1"/>
</dbReference>
<dbReference type="GO" id="GO:0005524">
    <property type="term" value="F:ATP binding"/>
    <property type="evidence" value="ECO:0007669"/>
    <property type="project" value="UniProtKB-KW"/>
</dbReference>
<dbReference type="GO" id="GO:0006310">
    <property type="term" value="P:DNA recombination"/>
    <property type="evidence" value="ECO:0007669"/>
    <property type="project" value="TreeGrafter"/>
</dbReference>
<name>A0A4R3SX42_9FIRM</name>
<dbReference type="InterPro" id="IPR014001">
    <property type="entry name" value="Helicase_ATP-bd"/>
</dbReference>
<dbReference type="GO" id="GO:0003677">
    <property type="term" value="F:DNA binding"/>
    <property type="evidence" value="ECO:0007669"/>
    <property type="project" value="UniProtKB-KW"/>
</dbReference>
<dbReference type="Pfam" id="PF00271">
    <property type="entry name" value="Helicase_C"/>
    <property type="match status" value="1"/>
</dbReference>
<accession>A0A4R3SX42</accession>
<feature type="domain" description="Helicase ATP-binding" evidence="4">
    <location>
        <begin position="70"/>
        <end position="219"/>
    </location>
</feature>
<keyword evidence="7" id="KW-1185">Reference proteome</keyword>
<evidence type="ECO:0000259" key="5">
    <source>
        <dbReference type="PROSITE" id="PS51194"/>
    </source>
</evidence>
<keyword evidence="1" id="KW-0547">Nucleotide-binding</keyword>
<dbReference type="AlphaFoldDB" id="A0A4R3SX42"/>
<dbReference type="Pfam" id="PF04851">
    <property type="entry name" value="ResIII"/>
    <property type="match status" value="1"/>
</dbReference>
<dbReference type="PANTHER" id="PTHR30580:SF1">
    <property type="entry name" value="COMF OPERON PROTEIN 1"/>
    <property type="match status" value="1"/>
</dbReference>
<organism evidence="6 7">
    <name type="scientific">Longicatena caecimuris</name>
    <dbReference type="NCBI Taxonomy" id="1796635"/>
    <lineage>
        <taxon>Bacteria</taxon>
        <taxon>Bacillati</taxon>
        <taxon>Bacillota</taxon>
        <taxon>Erysipelotrichia</taxon>
        <taxon>Erysipelotrichales</taxon>
        <taxon>Erysipelotrichaceae</taxon>
        <taxon>Longicatena</taxon>
    </lineage>
</organism>
<dbReference type="PANTHER" id="PTHR30580">
    <property type="entry name" value="PRIMOSOMAL PROTEIN N"/>
    <property type="match status" value="1"/>
</dbReference>
<evidence type="ECO:0000259" key="4">
    <source>
        <dbReference type="PROSITE" id="PS51192"/>
    </source>
</evidence>
<dbReference type="InterPro" id="IPR006935">
    <property type="entry name" value="Helicase/UvrB_N"/>
</dbReference>
<dbReference type="GO" id="GO:0016787">
    <property type="term" value="F:hydrolase activity"/>
    <property type="evidence" value="ECO:0007669"/>
    <property type="project" value="InterPro"/>
</dbReference>
<evidence type="ECO:0000256" key="2">
    <source>
        <dbReference type="ARBA" id="ARBA00022840"/>
    </source>
</evidence>
<protein>
    <submittedName>
        <fullName evidence="6">Competence protein ComFA</fullName>
    </submittedName>
</protein>
<dbReference type="EMBL" id="SMBP01000028">
    <property type="protein sequence ID" value="TCU53581.1"/>
    <property type="molecule type" value="Genomic_DNA"/>
</dbReference>
<feature type="domain" description="Helicase C-terminal" evidence="5">
    <location>
        <begin position="241"/>
        <end position="382"/>
    </location>
</feature>
<evidence type="ECO:0000313" key="6">
    <source>
        <dbReference type="EMBL" id="TCU53581.1"/>
    </source>
</evidence>
<dbReference type="RefSeq" id="WP_132225693.1">
    <property type="nucleotide sequence ID" value="NZ_JANKBG010000029.1"/>
</dbReference>
<gene>
    <name evidence="6" type="ORF">EDD61_12816</name>
</gene>
<keyword evidence="3" id="KW-0238">DNA-binding</keyword>
<sequence length="382" mass="44458">MRCQRCGNEDMNYFYQDEGVWYCRKCIGFGRVDVGKEPITRPCMRRRCKCHYTLPYPLTPKQQVAVASIMQYLKEGKDVLVYAACGAGKTELTMEAIQWYLCQGKKVGFAISRRQVVLEIQERMQQAFPMLQVIAVCEGFTDITDGDLIICTMHQLYRYHGWFDLLIMDEVDAFPYRDNALLEAIAMHACIGQKLMLTATPDEDMLERVKRQEVCMVELFQRPHGYPLIEPQVYQMPKASQIVWMLYFLRKQKHDGIQTLVFVPTIHMANTLYRFLRLTHRCAVFTSKTKEKEKVIDEFHEKRYDFLITTTILERGITIRGIYVMILCADHPIFQEASLIQMIGRVGRNIEMPKGKGVFLCSHKTTSIKRCSIAIHKMNQTL</sequence>
<evidence type="ECO:0000256" key="3">
    <source>
        <dbReference type="ARBA" id="ARBA00023125"/>
    </source>
</evidence>